<feature type="domain" description="PAS" evidence="7">
    <location>
        <begin position="144"/>
        <end position="190"/>
    </location>
</feature>
<dbReference type="PANTHER" id="PTHR45138:SF9">
    <property type="entry name" value="DIGUANYLATE CYCLASE DGCM-RELATED"/>
    <property type="match status" value="1"/>
</dbReference>
<evidence type="ECO:0000259" key="8">
    <source>
        <dbReference type="PROSITE" id="PS50113"/>
    </source>
</evidence>
<dbReference type="Pfam" id="PF01590">
    <property type="entry name" value="GAF"/>
    <property type="match status" value="1"/>
</dbReference>
<keyword evidence="4" id="KW-0175">Coiled coil</keyword>
<evidence type="ECO:0000256" key="3">
    <source>
        <dbReference type="PROSITE-ProRule" id="PRU00169"/>
    </source>
</evidence>
<dbReference type="InterPro" id="IPR029016">
    <property type="entry name" value="GAF-like_dom_sf"/>
</dbReference>
<dbReference type="RefSeq" id="WP_393011985.1">
    <property type="nucleotide sequence ID" value="NZ_JAZAQF010000049.1"/>
</dbReference>
<dbReference type="InterPro" id="IPR000160">
    <property type="entry name" value="GGDEF_dom"/>
</dbReference>
<feature type="modified residue" description="4-aspartylphosphate" evidence="3">
    <location>
        <position position="59"/>
    </location>
</feature>
<dbReference type="InterPro" id="IPR050469">
    <property type="entry name" value="Diguanylate_Cyclase"/>
</dbReference>
<dbReference type="SMART" id="SM00065">
    <property type="entry name" value="GAF"/>
    <property type="match status" value="1"/>
</dbReference>
<dbReference type="PROSITE" id="PS50046">
    <property type="entry name" value="PHYTOCHROME_2"/>
    <property type="match status" value="1"/>
</dbReference>
<dbReference type="InterPro" id="IPR003018">
    <property type="entry name" value="GAF"/>
</dbReference>
<dbReference type="NCBIfam" id="TIGR00254">
    <property type="entry name" value="GGDEF"/>
    <property type="match status" value="1"/>
</dbReference>
<dbReference type="PANTHER" id="PTHR45138">
    <property type="entry name" value="REGULATORY COMPONENTS OF SENSORY TRANSDUCTION SYSTEM"/>
    <property type="match status" value="1"/>
</dbReference>
<dbReference type="SUPFAM" id="SSF55785">
    <property type="entry name" value="PYP-like sensor domain (PAS domain)"/>
    <property type="match status" value="1"/>
</dbReference>
<keyword evidence="1 10" id="KW-0808">Transferase</keyword>
<dbReference type="InterPro" id="IPR001789">
    <property type="entry name" value="Sig_transdc_resp-reg_receiver"/>
</dbReference>
<evidence type="ECO:0000259" key="7">
    <source>
        <dbReference type="PROSITE" id="PS50112"/>
    </source>
</evidence>
<dbReference type="InterPro" id="IPR000014">
    <property type="entry name" value="PAS"/>
</dbReference>
<dbReference type="PROSITE" id="PS50110">
    <property type="entry name" value="RESPONSE_REGULATORY"/>
    <property type="match status" value="1"/>
</dbReference>
<keyword evidence="11" id="KW-1185">Reference proteome</keyword>
<dbReference type="SUPFAM" id="SSF52172">
    <property type="entry name" value="CheY-like"/>
    <property type="match status" value="1"/>
</dbReference>
<feature type="domain" description="PAC" evidence="8">
    <location>
        <begin position="213"/>
        <end position="271"/>
    </location>
</feature>
<gene>
    <name evidence="10" type="ORF">VPK24_07945</name>
</gene>
<reference evidence="11" key="1">
    <citation type="journal article" date="2024" name="Algal Res.">
        <title>Biochemical, toxicological and genomic investigation of a high-biomass producing Limnothrix strain isolated from Italian shallow drinking water reservoir.</title>
        <authorList>
            <person name="Simonazzi M."/>
            <person name="Shishido T.K."/>
            <person name="Delbaje E."/>
            <person name="Wahlsten M."/>
            <person name="Fewer D.P."/>
            <person name="Sivonen K."/>
            <person name="Pezzolesi L."/>
            <person name="Pistocchi R."/>
        </authorList>
    </citation>
    <scope>NUCLEOTIDE SEQUENCE [LARGE SCALE GENOMIC DNA]</scope>
    <source>
        <strain evidence="11">LRLZ20PSL1</strain>
    </source>
</reference>
<evidence type="ECO:0000256" key="4">
    <source>
        <dbReference type="SAM" id="Coils"/>
    </source>
</evidence>
<dbReference type="CDD" id="cd00130">
    <property type="entry name" value="PAS"/>
    <property type="match status" value="1"/>
</dbReference>
<evidence type="ECO:0000313" key="10">
    <source>
        <dbReference type="EMBL" id="MFG3817565.1"/>
    </source>
</evidence>
<dbReference type="SMART" id="SM00267">
    <property type="entry name" value="GGDEF"/>
    <property type="match status" value="1"/>
</dbReference>
<dbReference type="Gene3D" id="3.40.50.2300">
    <property type="match status" value="1"/>
</dbReference>
<evidence type="ECO:0000259" key="5">
    <source>
        <dbReference type="PROSITE" id="PS50046"/>
    </source>
</evidence>
<dbReference type="Gene3D" id="3.30.450.40">
    <property type="match status" value="1"/>
</dbReference>
<dbReference type="PROSITE" id="PS50113">
    <property type="entry name" value="PAC"/>
    <property type="match status" value="1"/>
</dbReference>
<keyword evidence="2" id="KW-0418">Kinase</keyword>
<evidence type="ECO:0000259" key="9">
    <source>
        <dbReference type="PROSITE" id="PS50887"/>
    </source>
</evidence>
<dbReference type="InterPro" id="IPR029787">
    <property type="entry name" value="Nucleotide_cyclase"/>
</dbReference>
<dbReference type="Gene3D" id="3.30.70.270">
    <property type="match status" value="1"/>
</dbReference>
<keyword evidence="3" id="KW-0597">Phosphoprotein</keyword>
<dbReference type="InterPro" id="IPR011006">
    <property type="entry name" value="CheY-like_superfamily"/>
</dbReference>
<accession>A0ABW7CBM3</accession>
<dbReference type="InterPro" id="IPR013656">
    <property type="entry name" value="PAS_4"/>
</dbReference>
<sequence>MGDSAIEVLVVEDNPTDARLLEMILAKVTTQGFRWRRVDRLSDALTLLNQRRYDIVLLDLALPDSYGLDTIRRVRSAVADVPIVVLTGLDDEAIGLASLREGAQDYLLKDELRPNLLSRAMRYAIERQQILDDLRHNREELQRQESFLRAIVDANPNFIFVKDERGRFTLVNEALATFYNTTPGRMLGKTEAELSGNTAQVQHSQREEESIIETMQEKYIAQEPRRSSTGEVRWFQTIKKPLMLPNSTQRQLLGVITDITERQQAEALLWQQAEREQLLSQVTQQIRRSLDLGEILQTTVQTVREVLGVDQTAIYRHLTPAGMASRSDSDPPSTHALELSAMNCRDAARPVCGSEAVTDGAGLERLLYLVKHELWEVEDVLVDDRWPAAYRDAIAQAGVRAILAVPILRGEAVPVLPLKMDDRPEGGATTGHPPNPLGDDQWGLLVVYQWHEPHSWQAWEIEFLKQLAGQLAIAIQQAELYRRLELANRKLERLATLDGLTGISNRRSFDEALAREWQRALRQQSPLAILVGDIDSFKTYNDRYGHLAGDDCLRQVARSIAQAVKRSTDLTFRYGGEEFAVILPETHIDGAMIVANGILETIRDLQIPHAYSPVASIVTLSLGAASLIPRANLDPSALVAAADLALFEAKTRGRNRACPSGELSH</sequence>
<dbReference type="SUPFAM" id="SSF55073">
    <property type="entry name" value="Nucleotide cyclase"/>
    <property type="match status" value="1"/>
</dbReference>
<evidence type="ECO:0000313" key="11">
    <source>
        <dbReference type="Proteomes" id="UP001604335"/>
    </source>
</evidence>
<dbReference type="EMBL" id="JAZAQF010000049">
    <property type="protein sequence ID" value="MFG3817565.1"/>
    <property type="molecule type" value="Genomic_DNA"/>
</dbReference>
<dbReference type="Proteomes" id="UP001604335">
    <property type="component" value="Unassembled WGS sequence"/>
</dbReference>
<dbReference type="InterPro" id="IPR035965">
    <property type="entry name" value="PAS-like_dom_sf"/>
</dbReference>
<dbReference type="InterPro" id="IPR016132">
    <property type="entry name" value="Phyto_chromo_attachment"/>
</dbReference>
<dbReference type="InterPro" id="IPR043128">
    <property type="entry name" value="Rev_trsase/Diguanyl_cyclase"/>
</dbReference>
<dbReference type="Pfam" id="PF08448">
    <property type="entry name" value="PAS_4"/>
    <property type="match status" value="1"/>
</dbReference>
<feature type="domain" description="GGDEF" evidence="9">
    <location>
        <begin position="525"/>
        <end position="662"/>
    </location>
</feature>
<name>A0ABW7CBM3_9CYAN</name>
<keyword evidence="10" id="KW-0548">Nucleotidyltransferase</keyword>
<dbReference type="Gene3D" id="3.30.450.20">
    <property type="entry name" value="PAS domain"/>
    <property type="match status" value="1"/>
</dbReference>
<dbReference type="SMART" id="SM00091">
    <property type="entry name" value="PAS"/>
    <property type="match status" value="1"/>
</dbReference>
<dbReference type="InterPro" id="IPR000700">
    <property type="entry name" value="PAS-assoc_C"/>
</dbReference>
<dbReference type="CDD" id="cd01949">
    <property type="entry name" value="GGDEF"/>
    <property type="match status" value="1"/>
</dbReference>
<feature type="coiled-coil region" evidence="4">
    <location>
        <begin position="124"/>
        <end position="151"/>
    </location>
</feature>
<dbReference type="Pfam" id="PF00990">
    <property type="entry name" value="GGDEF"/>
    <property type="match status" value="1"/>
</dbReference>
<dbReference type="EC" id="2.7.7.65" evidence="10"/>
<evidence type="ECO:0000259" key="6">
    <source>
        <dbReference type="PROSITE" id="PS50110"/>
    </source>
</evidence>
<organism evidence="10 11">
    <name type="scientific">Limnothrix redekei LRLZ20PSL1</name>
    <dbReference type="NCBI Taxonomy" id="3112953"/>
    <lineage>
        <taxon>Bacteria</taxon>
        <taxon>Bacillati</taxon>
        <taxon>Cyanobacteriota</taxon>
        <taxon>Cyanophyceae</taxon>
        <taxon>Pseudanabaenales</taxon>
        <taxon>Pseudanabaenaceae</taxon>
        <taxon>Limnothrix</taxon>
    </lineage>
</organism>
<evidence type="ECO:0000256" key="1">
    <source>
        <dbReference type="ARBA" id="ARBA00022679"/>
    </source>
</evidence>
<proteinExistence type="predicted"/>
<dbReference type="SUPFAM" id="SSF55781">
    <property type="entry name" value="GAF domain-like"/>
    <property type="match status" value="1"/>
</dbReference>
<dbReference type="SMART" id="SM00448">
    <property type="entry name" value="REC"/>
    <property type="match status" value="1"/>
</dbReference>
<dbReference type="GO" id="GO:0052621">
    <property type="term" value="F:diguanylate cyclase activity"/>
    <property type="evidence" value="ECO:0007669"/>
    <property type="project" value="UniProtKB-EC"/>
</dbReference>
<comment type="caution">
    <text evidence="10">The sequence shown here is derived from an EMBL/GenBank/DDBJ whole genome shotgun (WGS) entry which is preliminary data.</text>
</comment>
<feature type="domain" description="Phytochrome chromophore attachment site" evidence="5">
    <location>
        <begin position="291"/>
        <end position="470"/>
    </location>
</feature>
<feature type="domain" description="Response regulatory" evidence="6">
    <location>
        <begin position="7"/>
        <end position="124"/>
    </location>
</feature>
<evidence type="ECO:0000256" key="2">
    <source>
        <dbReference type="ARBA" id="ARBA00022777"/>
    </source>
</evidence>
<dbReference type="CDD" id="cd00156">
    <property type="entry name" value="REC"/>
    <property type="match status" value="1"/>
</dbReference>
<protein>
    <submittedName>
        <fullName evidence="10">Diguanylate cyclase</fullName>
        <ecNumber evidence="10">2.7.7.65</ecNumber>
    </submittedName>
</protein>
<dbReference type="PROSITE" id="PS50112">
    <property type="entry name" value="PAS"/>
    <property type="match status" value="1"/>
</dbReference>
<dbReference type="NCBIfam" id="TIGR00229">
    <property type="entry name" value="sensory_box"/>
    <property type="match status" value="1"/>
</dbReference>
<dbReference type="PROSITE" id="PS50887">
    <property type="entry name" value="GGDEF"/>
    <property type="match status" value="1"/>
</dbReference>
<dbReference type="Pfam" id="PF00072">
    <property type="entry name" value="Response_reg"/>
    <property type="match status" value="1"/>
</dbReference>